<dbReference type="Gene3D" id="3.40.50.150">
    <property type="entry name" value="Vaccinia Virus protein VP39"/>
    <property type="match status" value="1"/>
</dbReference>
<dbReference type="AlphaFoldDB" id="A0A1H6BB78"/>
<evidence type="ECO:0000259" key="1">
    <source>
        <dbReference type="Pfam" id="PF13649"/>
    </source>
</evidence>
<dbReference type="Pfam" id="PF13649">
    <property type="entry name" value="Methyltransf_25"/>
    <property type="match status" value="1"/>
</dbReference>
<dbReference type="InterPro" id="IPR029063">
    <property type="entry name" value="SAM-dependent_MTases_sf"/>
</dbReference>
<dbReference type="PANTHER" id="PTHR43464:SF3">
    <property type="entry name" value="SAM-DEPENDENT METHYLTRANSFERASE"/>
    <property type="match status" value="1"/>
</dbReference>
<keyword evidence="2" id="KW-0808">Transferase</keyword>
<sequence length="249" mass="27397">MSLRHHEIAESGHRILNPITDAKLMLLGEICRLEEGQRLLDLACGKGELLARWAQRWGVGGVGVDLSEVFLTAARLRAAELGVAEQLGFERGDAGAYRAEPGAFDVVSCVGATWIGDGLAGTIDLLRPAMRPGGLMLIGEPYWTEPAPEEAYEALGFGPEDFTSLVGTLDRFEAAGMELVEMVLADGDSWDRYVAEQWFAVSDWLRAVPADHRDAADMREFLAHGRRTHLEFQRRYLGWGVFVLRQAAG</sequence>
<dbReference type="GO" id="GO:0032259">
    <property type="term" value="P:methylation"/>
    <property type="evidence" value="ECO:0007669"/>
    <property type="project" value="UniProtKB-KW"/>
</dbReference>
<protein>
    <submittedName>
        <fullName evidence="2">Methyltransferase domain-containing protein</fullName>
    </submittedName>
</protein>
<dbReference type="OrthoDB" id="474235at2"/>
<feature type="domain" description="Methyltransferase" evidence="1">
    <location>
        <begin position="40"/>
        <end position="134"/>
    </location>
</feature>
<dbReference type="PANTHER" id="PTHR43464">
    <property type="entry name" value="METHYLTRANSFERASE"/>
    <property type="match status" value="1"/>
</dbReference>
<accession>A0A1H6BB78</accession>
<proteinExistence type="predicted"/>
<dbReference type="InterPro" id="IPR041698">
    <property type="entry name" value="Methyltransf_25"/>
</dbReference>
<dbReference type="SUPFAM" id="SSF53335">
    <property type="entry name" value="S-adenosyl-L-methionine-dependent methyltransferases"/>
    <property type="match status" value="1"/>
</dbReference>
<reference evidence="2 3" key="1">
    <citation type="submission" date="2016-10" db="EMBL/GenBank/DDBJ databases">
        <authorList>
            <person name="de Groot N.N."/>
        </authorList>
    </citation>
    <scope>NUCLEOTIDE SEQUENCE [LARGE SCALE GENOMIC DNA]</scope>
    <source>
        <strain evidence="2 3">CGMCC 4.2023</strain>
    </source>
</reference>
<dbReference type="CDD" id="cd02440">
    <property type="entry name" value="AdoMet_MTases"/>
    <property type="match status" value="1"/>
</dbReference>
<organism evidence="2 3">
    <name type="scientific">Actinacidiphila yanglinensis</name>
    <dbReference type="NCBI Taxonomy" id="310779"/>
    <lineage>
        <taxon>Bacteria</taxon>
        <taxon>Bacillati</taxon>
        <taxon>Actinomycetota</taxon>
        <taxon>Actinomycetes</taxon>
        <taxon>Kitasatosporales</taxon>
        <taxon>Streptomycetaceae</taxon>
        <taxon>Actinacidiphila</taxon>
    </lineage>
</organism>
<keyword evidence="2" id="KW-0489">Methyltransferase</keyword>
<evidence type="ECO:0000313" key="2">
    <source>
        <dbReference type="EMBL" id="SEG58101.1"/>
    </source>
</evidence>
<gene>
    <name evidence="2" type="ORF">SAMN05216223_106393</name>
</gene>
<dbReference type="EMBL" id="FNVU01000006">
    <property type="protein sequence ID" value="SEG58101.1"/>
    <property type="molecule type" value="Genomic_DNA"/>
</dbReference>
<name>A0A1H6BB78_9ACTN</name>
<dbReference type="Proteomes" id="UP000236754">
    <property type="component" value="Unassembled WGS sequence"/>
</dbReference>
<keyword evidence="3" id="KW-1185">Reference proteome</keyword>
<dbReference type="GO" id="GO:0008168">
    <property type="term" value="F:methyltransferase activity"/>
    <property type="evidence" value="ECO:0007669"/>
    <property type="project" value="UniProtKB-KW"/>
</dbReference>
<evidence type="ECO:0000313" key="3">
    <source>
        <dbReference type="Proteomes" id="UP000236754"/>
    </source>
</evidence>
<dbReference type="RefSeq" id="WP_103886640.1">
    <property type="nucleotide sequence ID" value="NZ_FNVU01000006.1"/>
</dbReference>